<dbReference type="CDD" id="cd09087">
    <property type="entry name" value="Ape1-like_AP-endo"/>
    <property type="match status" value="1"/>
</dbReference>
<dbReference type="Pfam" id="PF03372">
    <property type="entry name" value="Exo_endo_phos"/>
    <property type="match status" value="1"/>
</dbReference>
<evidence type="ECO:0000256" key="3">
    <source>
        <dbReference type="ARBA" id="ARBA00022801"/>
    </source>
</evidence>
<dbReference type="InterPro" id="IPR005135">
    <property type="entry name" value="Endo/exonuclease/phosphatase"/>
</dbReference>
<dbReference type="AlphaFoldDB" id="A0A1F6FI74"/>
<dbReference type="GO" id="GO:0008311">
    <property type="term" value="F:double-stranded DNA 3'-5' DNA exonuclease activity"/>
    <property type="evidence" value="ECO:0007669"/>
    <property type="project" value="TreeGrafter"/>
</dbReference>
<reference evidence="9 10" key="1">
    <citation type="journal article" date="2016" name="Nat. Commun.">
        <title>Thousands of microbial genomes shed light on interconnected biogeochemical processes in an aquifer system.</title>
        <authorList>
            <person name="Anantharaman K."/>
            <person name="Brown C.T."/>
            <person name="Hug L.A."/>
            <person name="Sharon I."/>
            <person name="Castelle C.J."/>
            <person name="Probst A.J."/>
            <person name="Thomas B.C."/>
            <person name="Singh A."/>
            <person name="Wilkins M.J."/>
            <person name="Karaoz U."/>
            <person name="Brodie E.L."/>
            <person name="Williams K.H."/>
            <person name="Hubbard S.S."/>
            <person name="Banfield J.F."/>
        </authorList>
    </citation>
    <scope>NUCLEOTIDE SEQUENCE [LARGE SCALE GENOMIC DNA]</scope>
</reference>
<evidence type="ECO:0000256" key="6">
    <source>
        <dbReference type="PIRSR" id="PIRSR604808-2"/>
    </source>
</evidence>
<feature type="site" description="Transition state stabilizer" evidence="7">
    <location>
        <position position="159"/>
    </location>
</feature>
<feature type="binding site" evidence="6">
    <location>
        <position position="159"/>
    </location>
    <ligand>
        <name>Mg(2+)</name>
        <dbReference type="ChEBI" id="CHEBI:18420"/>
        <label>1</label>
    </ligand>
</feature>
<feature type="site" description="Interaction with DNA substrate" evidence="7">
    <location>
        <position position="254"/>
    </location>
</feature>
<feature type="active site" description="Proton donor/acceptor" evidence="5">
    <location>
        <position position="157"/>
    </location>
</feature>
<dbReference type="GO" id="GO:0046872">
    <property type="term" value="F:metal ion binding"/>
    <property type="evidence" value="ECO:0007669"/>
    <property type="project" value="UniProtKB-KW"/>
</dbReference>
<comment type="caution">
    <text evidence="9">The sequence shown here is derived from an EMBL/GenBank/DDBJ whole genome shotgun (WGS) entry which is preliminary data.</text>
</comment>
<dbReference type="PANTHER" id="PTHR22748">
    <property type="entry name" value="AP ENDONUCLEASE"/>
    <property type="match status" value="1"/>
</dbReference>
<keyword evidence="2 6" id="KW-0479">Metal-binding</keyword>
<evidence type="ECO:0000256" key="5">
    <source>
        <dbReference type="PIRSR" id="PIRSR604808-1"/>
    </source>
</evidence>
<feature type="active site" evidence="5">
    <location>
        <position position="118"/>
    </location>
</feature>
<name>A0A1F6FI74_9BACT</name>
<dbReference type="NCBIfam" id="TIGR00195">
    <property type="entry name" value="exoDNase_III"/>
    <property type="match status" value="1"/>
</dbReference>
<evidence type="ECO:0000256" key="2">
    <source>
        <dbReference type="ARBA" id="ARBA00022723"/>
    </source>
</evidence>
<dbReference type="NCBIfam" id="TIGR00633">
    <property type="entry name" value="xth"/>
    <property type="match status" value="1"/>
</dbReference>
<feature type="site" description="Important for catalytic activity" evidence="7">
    <location>
        <position position="228"/>
    </location>
</feature>
<dbReference type="InterPro" id="IPR020847">
    <property type="entry name" value="AP_endonuclease_F1_BS"/>
</dbReference>
<feature type="binding site" evidence="6">
    <location>
        <position position="254"/>
    </location>
    <ligand>
        <name>Mg(2+)</name>
        <dbReference type="ChEBI" id="CHEBI:18420"/>
        <label>1</label>
    </ligand>
</feature>
<feature type="binding site" evidence="6">
    <location>
        <position position="253"/>
    </location>
    <ligand>
        <name>Mg(2+)</name>
        <dbReference type="ChEBI" id="CHEBI:18420"/>
        <label>1</label>
    </ligand>
</feature>
<protein>
    <submittedName>
        <fullName evidence="9">Exodeoxyribonuclease III</fullName>
    </submittedName>
</protein>
<keyword evidence="3" id="KW-0378">Hydrolase</keyword>
<accession>A0A1F6FI74</accession>
<dbReference type="PROSITE" id="PS00726">
    <property type="entry name" value="AP_NUCLEASE_F1_1"/>
    <property type="match status" value="1"/>
</dbReference>
<feature type="binding site" evidence="6">
    <location>
        <position position="36"/>
    </location>
    <ligand>
        <name>Mg(2+)</name>
        <dbReference type="ChEBI" id="CHEBI:18420"/>
        <label>1</label>
    </ligand>
</feature>
<keyword evidence="4 6" id="KW-0460">Magnesium</keyword>
<dbReference type="Gene3D" id="3.60.10.10">
    <property type="entry name" value="Endonuclease/exonuclease/phosphatase"/>
    <property type="match status" value="1"/>
</dbReference>
<evidence type="ECO:0000256" key="4">
    <source>
        <dbReference type="ARBA" id="ARBA00022842"/>
    </source>
</evidence>
<evidence type="ECO:0000259" key="8">
    <source>
        <dbReference type="Pfam" id="PF03372"/>
    </source>
</evidence>
<keyword evidence="6" id="KW-0464">Manganese</keyword>
<dbReference type="PANTHER" id="PTHR22748:SF6">
    <property type="entry name" value="DNA-(APURINIC OR APYRIMIDINIC SITE) ENDONUCLEASE"/>
    <property type="match status" value="1"/>
</dbReference>
<dbReference type="InterPro" id="IPR004808">
    <property type="entry name" value="AP_endonuc_1"/>
</dbReference>
<feature type="binding site" evidence="6">
    <location>
        <position position="7"/>
    </location>
    <ligand>
        <name>Mg(2+)</name>
        <dbReference type="ChEBI" id="CHEBI:18420"/>
        <label>1</label>
    </ligand>
</feature>
<dbReference type="GO" id="GO:0006284">
    <property type="term" value="P:base-excision repair"/>
    <property type="evidence" value="ECO:0007669"/>
    <property type="project" value="TreeGrafter"/>
</dbReference>
<dbReference type="InterPro" id="IPR036691">
    <property type="entry name" value="Endo/exonu/phosph_ase_sf"/>
</dbReference>
<dbReference type="PROSITE" id="PS51435">
    <property type="entry name" value="AP_NUCLEASE_F1_4"/>
    <property type="match status" value="1"/>
</dbReference>
<sequence>MKIYSWNVNGIRAVHKKGFFAPFIEKHQPDVLCLQETKAEQGQSEVDLPEYDEYWCSAEKKGYSGTAIFTKIAPEAEYYGLPEDIKKAFDLKDSYGDTAKEGRVTTLEFEHFFVTSVYTPNAKDDLSRLPARKQWDAAFLTYMKQLQSEKPVIFCGDLNVAHTELDLARPKENKGKKGFTEEERHGIDNMLAAGFVDSFRLFHQDNGHYTWWSHFAQARERNVGWRIDYVMADENLRSFIKKAAIHPDVSGSDHCPVSIEIAL</sequence>
<evidence type="ECO:0000256" key="1">
    <source>
        <dbReference type="ARBA" id="ARBA00007092"/>
    </source>
</evidence>
<dbReference type="SUPFAM" id="SSF56219">
    <property type="entry name" value="DNase I-like"/>
    <property type="match status" value="1"/>
</dbReference>
<feature type="domain" description="Endonuclease/exonuclease/phosphatase" evidence="8">
    <location>
        <begin position="5"/>
        <end position="254"/>
    </location>
</feature>
<dbReference type="GO" id="GO:0003906">
    <property type="term" value="F:DNA-(apurinic or apyrimidinic site) endonuclease activity"/>
    <property type="evidence" value="ECO:0007669"/>
    <property type="project" value="TreeGrafter"/>
</dbReference>
<comment type="similarity">
    <text evidence="1">Belongs to the DNA repair enzymes AP/ExoA family.</text>
</comment>
<evidence type="ECO:0000313" key="9">
    <source>
        <dbReference type="EMBL" id="OGG85550.1"/>
    </source>
</evidence>
<comment type="cofactor">
    <cofactor evidence="6">
        <name>Mg(2+)</name>
        <dbReference type="ChEBI" id="CHEBI:18420"/>
    </cofactor>
    <cofactor evidence="6">
        <name>Mn(2+)</name>
        <dbReference type="ChEBI" id="CHEBI:29035"/>
    </cofactor>
    <text evidence="6">Probably binds two magnesium or manganese ions per subunit.</text>
</comment>
<feature type="active site" description="Proton acceptor" evidence="5">
    <location>
        <position position="254"/>
    </location>
</feature>
<proteinExistence type="inferred from homology"/>
<dbReference type="GO" id="GO:0008081">
    <property type="term" value="F:phosphoric diester hydrolase activity"/>
    <property type="evidence" value="ECO:0007669"/>
    <property type="project" value="TreeGrafter"/>
</dbReference>
<dbReference type="Proteomes" id="UP000177395">
    <property type="component" value="Unassembled WGS sequence"/>
</dbReference>
<dbReference type="EMBL" id="MFMS01000006">
    <property type="protein sequence ID" value="OGG85550.1"/>
    <property type="molecule type" value="Genomic_DNA"/>
</dbReference>
<feature type="binding site" evidence="6">
    <location>
        <position position="157"/>
    </location>
    <ligand>
        <name>Mg(2+)</name>
        <dbReference type="ChEBI" id="CHEBI:18420"/>
        <label>1</label>
    </ligand>
</feature>
<organism evidence="9 10">
    <name type="scientific">Candidatus Kaiserbacteria bacterium RIFOXYB1_FULL_46_14</name>
    <dbReference type="NCBI Taxonomy" id="1798531"/>
    <lineage>
        <taxon>Bacteria</taxon>
        <taxon>Candidatus Kaiseribacteriota</taxon>
    </lineage>
</organism>
<evidence type="ECO:0000313" key="10">
    <source>
        <dbReference type="Proteomes" id="UP000177395"/>
    </source>
</evidence>
<evidence type="ECO:0000256" key="7">
    <source>
        <dbReference type="PIRSR" id="PIRSR604808-3"/>
    </source>
</evidence>
<dbReference type="STRING" id="1798531.A2392_02130"/>
<dbReference type="GO" id="GO:0003677">
    <property type="term" value="F:DNA binding"/>
    <property type="evidence" value="ECO:0007669"/>
    <property type="project" value="InterPro"/>
</dbReference>
<gene>
    <name evidence="9" type="ORF">A2392_02130</name>
</gene>